<evidence type="ECO:0000313" key="3">
    <source>
        <dbReference type="Proteomes" id="UP000092600"/>
    </source>
</evidence>
<evidence type="ECO:0000313" key="2">
    <source>
        <dbReference type="EMBL" id="OAY79087.1"/>
    </source>
</evidence>
<feature type="region of interest" description="Disordered" evidence="1">
    <location>
        <begin position="1"/>
        <end position="22"/>
    </location>
</feature>
<gene>
    <name evidence="2" type="ORF">ACMD2_18084</name>
</gene>
<dbReference type="EMBL" id="LSRQ01001134">
    <property type="protein sequence ID" value="OAY79087.1"/>
    <property type="molecule type" value="Genomic_DNA"/>
</dbReference>
<sequence>MERSFSRMDAEVQGPGQGSGSRNLRCRFELQARKCDTVGSTTVVAVVGPTCIVLDIGARFMKHCQRKWNQSQVPMWRTISSAYRFTSVEPRKR</sequence>
<name>A0A199VPH6_ANACO</name>
<feature type="compositionally biased region" description="Basic and acidic residues" evidence="1">
    <location>
        <begin position="1"/>
        <end position="10"/>
    </location>
</feature>
<evidence type="ECO:0000256" key="1">
    <source>
        <dbReference type="SAM" id="MobiDB-lite"/>
    </source>
</evidence>
<organism evidence="2 3">
    <name type="scientific">Ananas comosus</name>
    <name type="common">Pineapple</name>
    <name type="synonym">Ananas ananas</name>
    <dbReference type="NCBI Taxonomy" id="4615"/>
    <lineage>
        <taxon>Eukaryota</taxon>
        <taxon>Viridiplantae</taxon>
        <taxon>Streptophyta</taxon>
        <taxon>Embryophyta</taxon>
        <taxon>Tracheophyta</taxon>
        <taxon>Spermatophyta</taxon>
        <taxon>Magnoliopsida</taxon>
        <taxon>Liliopsida</taxon>
        <taxon>Poales</taxon>
        <taxon>Bromeliaceae</taxon>
        <taxon>Bromelioideae</taxon>
        <taxon>Ananas</taxon>
    </lineage>
</organism>
<dbReference type="Proteomes" id="UP000092600">
    <property type="component" value="Unassembled WGS sequence"/>
</dbReference>
<proteinExistence type="predicted"/>
<dbReference type="STRING" id="4615.A0A199VPH6"/>
<protein>
    <submittedName>
        <fullName evidence="2">Uncharacterized protein</fullName>
    </submittedName>
</protein>
<reference evidence="2 3" key="1">
    <citation type="journal article" date="2016" name="DNA Res.">
        <title>The draft genome of MD-2 pineapple using hybrid error correction of long reads.</title>
        <authorList>
            <person name="Redwan R.M."/>
            <person name="Saidin A."/>
            <person name="Kumar S.V."/>
        </authorList>
    </citation>
    <scope>NUCLEOTIDE SEQUENCE [LARGE SCALE GENOMIC DNA]</scope>
    <source>
        <strain evidence="3">cv. MD2</strain>
        <tissue evidence="2">Leaf</tissue>
    </source>
</reference>
<dbReference type="AlphaFoldDB" id="A0A199VPH6"/>
<comment type="caution">
    <text evidence="2">The sequence shown here is derived from an EMBL/GenBank/DDBJ whole genome shotgun (WGS) entry which is preliminary data.</text>
</comment>
<accession>A0A199VPH6</accession>